<feature type="transmembrane region" description="Helical" evidence="8">
    <location>
        <begin position="264"/>
        <end position="289"/>
    </location>
</feature>
<organism evidence="10 11">
    <name type="scientific">Syntrophorhabdus aromaticivorans</name>
    <dbReference type="NCBI Taxonomy" id="328301"/>
    <lineage>
        <taxon>Bacteria</taxon>
        <taxon>Pseudomonadati</taxon>
        <taxon>Thermodesulfobacteriota</taxon>
        <taxon>Syntrophorhabdia</taxon>
        <taxon>Syntrophorhabdales</taxon>
        <taxon>Syntrophorhabdaceae</taxon>
        <taxon>Syntrophorhabdus</taxon>
    </lineage>
</organism>
<dbReference type="Gene3D" id="3.90.550.10">
    <property type="entry name" value="Spore Coat Polysaccharide Biosynthesis Protein SpsA, Chain A"/>
    <property type="match status" value="1"/>
</dbReference>
<evidence type="ECO:0000256" key="2">
    <source>
        <dbReference type="ARBA" id="ARBA00022676"/>
    </source>
</evidence>
<evidence type="ECO:0000313" key="11">
    <source>
        <dbReference type="Proteomes" id="UP000777265"/>
    </source>
</evidence>
<keyword evidence="7 8" id="KW-0472">Membrane</keyword>
<dbReference type="Proteomes" id="UP000777265">
    <property type="component" value="Unassembled WGS sequence"/>
</dbReference>
<dbReference type="CDD" id="cd04187">
    <property type="entry name" value="DPM1_like_bac"/>
    <property type="match status" value="1"/>
</dbReference>
<keyword evidence="4 8" id="KW-0812">Transmembrane</keyword>
<evidence type="ECO:0000256" key="6">
    <source>
        <dbReference type="ARBA" id="ARBA00022989"/>
    </source>
</evidence>
<evidence type="ECO:0000256" key="8">
    <source>
        <dbReference type="SAM" id="Phobius"/>
    </source>
</evidence>
<dbReference type="PANTHER" id="PTHR48090">
    <property type="entry name" value="UNDECAPRENYL-PHOSPHATE 4-DEOXY-4-FORMAMIDO-L-ARABINOSE TRANSFERASE-RELATED"/>
    <property type="match status" value="1"/>
</dbReference>
<protein>
    <submittedName>
        <fullName evidence="10">Glycosyltransferase</fullName>
    </submittedName>
</protein>
<comment type="caution">
    <text evidence="10">The sequence shown here is derived from an EMBL/GenBank/DDBJ whole genome shotgun (WGS) entry which is preliminary data.</text>
</comment>
<evidence type="ECO:0000256" key="1">
    <source>
        <dbReference type="ARBA" id="ARBA00022475"/>
    </source>
</evidence>
<dbReference type="GO" id="GO:0009103">
    <property type="term" value="P:lipopolysaccharide biosynthetic process"/>
    <property type="evidence" value="ECO:0007669"/>
    <property type="project" value="UniProtKB-KW"/>
</dbReference>
<evidence type="ECO:0000256" key="5">
    <source>
        <dbReference type="ARBA" id="ARBA00022985"/>
    </source>
</evidence>
<dbReference type="AlphaFoldDB" id="A0A351TZ24"/>
<keyword evidence="3" id="KW-0808">Transferase</keyword>
<sequence length="309" mass="35351">MDNRPYLSVLIPLLNEQESLAELQERLHTTLEQIGKPYEIIYINDGSTDGTQQILEGFHARFPTVKVIEFNRNYGQHMALFAGFQNCRGEIIITIDGDLQNPPEEIPKLVRRMEEGYEVVGTYRRNRQDSLFRKLASAIVNKITSKLVGVKLRDYGCMLRAYGRPIIDNINMCTESSSFIPALANTFARKIVEIEVAHEERKRGTSKYSLFRLLRLNFDLMTSFSLLPIQFIGVLGVIIAALGLVFAIFLMARRMIVGPEVEGTFTLFGILFFFIGIQIFALGVIGEYIGRIYQEVRRRPRFIIKKELS</sequence>
<dbReference type="GO" id="GO:0005886">
    <property type="term" value="C:plasma membrane"/>
    <property type="evidence" value="ECO:0007669"/>
    <property type="project" value="TreeGrafter"/>
</dbReference>
<dbReference type="InterPro" id="IPR001173">
    <property type="entry name" value="Glyco_trans_2-like"/>
</dbReference>
<dbReference type="InterPro" id="IPR050256">
    <property type="entry name" value="Glycosyltransferase_2"/>
</dbReference>
<keyword evidence="5" id="KW-0448">Lipopolysaccharide biosynthesis</keyword>
<keyword evidence="1" id="KW-1003">Cell membrane</keyword>
<gene>
    <name evidence="10" type="ORF">GXY80_03950</name>
</gene>
<feature type="domain" description="Glycosyltransferase 2-like" evidence="9">
    <location>
        <begin position="8"/>
        <end position="166"/>
    </location>
</feature>
<evidence type="ECO:0000259" key="9">
    <source>
        <dbReference type="Pfam" id="PF00535"/>
    </source>
</evidence>
<evidence type="ECO:0000256" key="3">
    <source>
        <dbReference type="ARBA" id="ARBA00022679"/>
    </source>
</evidence>
<dbReference type="InterPro" id="IPR029044">
    <property type="entry name" value="Nucleotide-diphossugar_trans"/>
</dbReference>
<evidence type="ECO:0000256" key="4">
    <source>
        <dbReference type="ARBA" id="ARBA00022692"/>
    </source>
</evidence>
<feature type="transmembrane region" description="Helical" evidence="8">
    <location>
        <begin position="231"/>
        <end position="252"/>
    </location>
</feature>
<dbReference type="SUPFAM" id="SSF53448">
    <property type="entry name" value="Nucleotide-diphospho-sugar transferases"/>
    <property type="match status" value="1"/>
</dbReference>
<reference evidence="10" key="2">
    <citation type="submission" date="2020-01" db="EMBL/GenBank/DDBJ databases">
        <authorList>
            <person name="Campanaro S."/>
        </authorList>
    </citation>
    <scope>NUCLEOTIDE SEQUENCE</scope>
    <source>
        <strain evidence="10">AS06rmzACSIP_7</strain>
    </source>
</reference>
<name>A0A351TZ24_9BACT</name>
<dbReference type="PANTHER" id="PTHR48090:SF3">
    <property type="entry name" value="UNDECAPRENYL-PHOSPHATE 4-DEOXY-4-FORMAMIDO-L-ARABINOSE TRANSFERASE"/>
    <property type="match status" value="1"/>
</dbReference>
<proteinExistence type="predicted"/>
<dbReference type="STRING" id="909663.GCA_000512235_03015"/>
<dbReference type="GO" id="GO:0099621">
    <property type="term" value="F:undecaprenyl-phosphate 4-deoxy-4-formamido-L-arabinose transferase activity"/>
    <property type="evidence" value="ECO:0007669"/>
    <property type="project" value="TreeGrafter"/>
</dbReference>
<keyword evidence="2" id="KW-0328">Glycosyltransferase</keyword>
<evidence type="ECO:0000256" key="7">
    <source>
        <dbReference type="ARBA" id="ARBA00023136"/>
    </source>
</evidence>
<dbReference type="Pfam" id="PF00535">
    <property type="entry name" value="Glycos_transf_2"/>
    <property type="match status" value="1"/>
</dbReference>
<reference evidence="10" key="1">
    <citation type="journal article" date="2020" name="Biotechnol. Biofuels">
        <title>New insights from the biogas microbiome by comprehensive genome-resolved metagenomics of nearly 1600 species originating from multiple anaerobic digesters.</title>
        <authorList>
            <person name="Campanaro S."/>
            <person name="Treu L."/>
            <person name="Rodriguez-R L.M."/>
            <person name="Kovalovszki A."/>
            <person name="Ziels R.M."/>
            <person name="Maus I."/>
            <person name="Zhu X."/>
            <person name="Kougias P.G."/>
            <person name="Basile A."/>
            <person name="Luo G."/>
            <person name="Schluter A."/>
            <person name="Konstantinidis K.T."/>
            <person name="Angelidaki I."/>
        </authorList>
    </citation>
    <scope>NUCLEOTIDE SEQUENCE</scope>
    <source>
        <strain evidence="10">AS06rmzACSIP_7</strain>
    </source>
</reference>
<dbReference type="EMBL" id="JAAYEE010000070">
    <property type="protein sequence ID" value="NLW34623.1"/>
    <property type="molecule type" value="Genomic_DNA"/>
</dbReference>
<accession>A0A351TZ24</accession>
<keyword evidence="6 8" id="KW-1133">Transmembrane helix</keyword>
<evidence type="ECO:0000313" key="10">
    <source>
        <dbReference type="EMBL" id="NLW34623.1"/>
    </source>
</evidence>